<organism evidence="3 4">
    <name type="scientific">Thyridium curvatum</name>
    <dbReference type="NCBI Taxonomy" id="1093900"/>
    <lineage>
        <taxon>Eukaryota</taxon>
        <taxon>Fungi</taxon>
        <taxon>Dikarya</taxon>
        <taxon>Ascomycota</taxon>
        <taxon>Pezizomycotina</taxon>
        <taxon>Sordariomycetes</taxon>
        <taxon>Sordariomycetidae</taxon>
        <taxon>Thyridiales</taxon>
        <taxon>Thyridiaceae</taxon>
        <taxon>Thyridium</taxon>
    </lineage>
</organism>
<evidence type="ECO:0000313" key="4">
    <source>
        <dbReference type="Proteomes" id="UP000319257"/>
    </source>
</evidence>
<dbReference type="OrthoDB" id="446809at2759"/>
<proteinExistence type="predicted"/>
<dbReference type="STRING" id="1093900.A0A507B7V7"/>
<dbReference type="PANTHER" id="PTHR43377:SF1">
    <property type="entry name" value="BILIVERDIN REDUCTASE A"/>
    <property type="match status" value="1"/>
</dbReference>
<protein>
    <recommendedName>
        <fullName evidence="5">Oxidoreductase</fullName>
    </recommendedName>
</protein>
<dbReference type="Gene3D" id="3.40.50.720">
    <property type="entry name" value="NAD(P)-binding Rossmann-like Domain"/>
    <property type="match status" value="1"/>
</dbReference>
<dbReference type="EMBL" id="SKBQ01000001">
    <property type="protein sequence ID" value="TPX15887.1"/>
    <property type="molecule type" value="Genomic_DNA"/>
</dbReference>
<evidence type="ECO:0008006" key="5">
    <source>
        <dbReference type="Google" id="ProtNLM"/>
    </source>
</evidence>
<comment type="caution">
    <text evidence="3">The sequence shown here is derived from an EMBL/GenBank/DDBJ whole genome shotgun (WGS) entry which is preliminary data.</text>
</comment>
<dbReference type="GO" id="GO:0000166">
    <property type="term" value="F:nucleotide binding"/>
    <property type="evidence" value="ECO:0007669"/>
    <property type="project" value="InterPro"/>
</dbReference>
<dbReference type="InterPro" id="IPR000683">
    <property type="entry name" value="Gfo/Idh/MocA-like_OxRdtase_N"/>
</dbReference>
<evidence type="ECO:0000313" key="3">
    <source>
        <dbReference type="EMBL" id="TPX15887.1"/>
    </source>
</evidence>
<name>A0A507B7V7_9PEZI</name>
<reference evidence="3 4" key="1">
    <citation type="submission" date="2019-06" db="EMBL/GenBank/DDBJ databases">
        <title>Draft genome sequence of the filamentous fungus Phialemoniopsis curvata isolated from diesel fuel.</title>
        <authorList>
            <person name="Varaljay V.A."/>
            <person name="Lyon W.J."/>
            <person name="Crouch A.L."/>
            <person name="Drake C.E."/>
            <person name="Hollomon J.M."/>
            <person name="Nadeau L.J."/>
            <person name="Nunn H.S."/>
            <person name="Stevenson B.S."/>
            <person name="Bojanowski C.L."/>
            <person name="Crookes-Goodson W.J."/>
        </authorList>
    </citation>
    <scope>NUCLEOTIDE SEQUENCE [LARGE SCALE GENOMIC DNA]</scope>
    <source>
        <strain evidence="3 4">D216</strain>
    </source>
</reference>
<dbReference type="InterPro" id="IPR051450">
    <property type="entry name" value="Gfo/Idh/MocA_Oxidoreductases"/>
</dbReference>
<dbReference type="InParanoid" id="A0A507B7V7"/>
<dbReference type="AlphaFoldDB" id="A0A507B7V7"/>
<dbReference type="SUPFAM" id="SSF51735">
    <property type="entry name" value="NAD(P)-binding Rossmann-fold domains"/>
    <property type="match status" value="1"/>
</dbReference>
<dbReference type="Pfam" id="PF01408">
    <property type="entry name" value="GFO_IDH_MocA"/>
    <property type="match status" value="1"/>
</dbReference>
<dbReference type="GeneID" id="41967668"/>
<feature type="domain" description="Gfo/Idh/MocA-like oxidoreductase N-terminal" evidence="1">
    <location>
        <begin position="8"/>
        <end position="128"/>
    </location>
</feature>
<dbReference type="PANTHER" id="PTHR43377">
    <property type="entry name" value="BILIVERDIN REDUCTASE A"/>
    <property type="match status" value="1"/>
</dbReference>
<evidence type="ECO:0000259" key="1">
    <source>
        <dbReference type="Pfam" id="PF01408"/>
    </source>
</evidence>
<dbReference type="SUPFAM" id="SSF55347">
    <property type="entry name" value="Glyceraldehyde-3-phosphate dehydrogenase-like, C-terminal domain"/>
    <property type="match status" value="1"/>
</dbReference>
<dbReference type="Pfam" id="PF02894">
    <property type="entry name" value="GFO_IDH_MocA_C"/>
    <property type="match status" value="1"/>
</dbReference>
<dbReference type="RefSeq" id="XP_030997598.1">
    <property type="nucleotide sequence ID" value="XM_031136375.1"/>
</dbReference>
<gene>
    <name evidence="3" type="ORF">E0L32_000221</name>
</gene>
<sequence>MVSSSPVTIAIIGFSGGIGKRHTSVALANPEVKLVALVDPSPAAGPIAESHSVPYFRSVRELLSSTTVAKPMGAIVCTPNHTHVPVAKELATAGIHLLIEKPVSISGAEGQELLQCLKENGVRALVGHQRRFNEHVVAAKRVIDEGRLGDVTAVSALWTLYKSLAYFNGGPNISWRSSRKNGGGVVLMNLIHEIDMLQYFLGPITRVHAEKTISRRTTVDVGVEEDDRAEEGAALTLRFKSGVVGTFLVSDCVVSPHNYEVSVGDNPHTLSNLKDEKIDVYRIFGTDASLSVPDMVLWSHVPGAGKGRQVPLQKETIPVGNDLRDSFTRQLEHFVHVIRGEAESNCPPEEGLRAALVCETIIRALDSPSGTLDVPDIS</sequence>
<dbReference type="Proteomes" id="UP000319257">
    <property type="component" value="Unassembled WGS sequence"/>
</dbReference>
<keyword evidence="4" id="KW-1185">Reference proteome</keyword>
<feature type="domain" description="Gfo/Idh/MocA-like oxidoreductase C-terminal" evidence="2">
    <location>
        <begin position="140"/>
        <end position="364"/>
    </location>
</feature>
<dbReference type="Gene3D" id="3.30.360.10">
    <property type="entry name" value="Dihydrodipicolinate Reductase, domain 2"/>
    <property type="match status" value="1"/>
</dbReference>
<dbReference type="InterPro" id="IPR004104">
    <property type="entry name" value="Gfo/Idh/MocA-like_OxRdtase_C"/>
</dbReference>
<evidence type="ECO:0000259" key="2">
    <source>
        <dbReference type="Pfam" id="PF02894"/>
    </source>
</evidence>
<dbReference type="InterPro" id="IPR036291">
    <property type="entry name" value="NAD(P)-bd_dom_sf"/>
</dbReference>
<accession>A0A507B7V7</accession>